<dbReference type="VEuPathDB" id="FungiDB:HpaG810473"/>
<dbReference type="HOGENOM" id="CLU_2054195_0_0_1"/>
<sequence length="120" mass="13521">MAYAFLGVSGRSRLKAVAGGRHPNFLLALSIAPDGPATQWLHGTFPEDVLKKNRDEGVTRRMRTRPIAAVNVPEIGLVSFDPKQCLHHRSRGPKDPYDVPPVEQRHRVVKWVERLPRVVQ</sequence>
<dbReference type="EnsemblProtists" id="HpaT810473">
    <property type="protein sequence ID" value="HpaP810473"/>
    <property type="gene ID" value="HpaG810473"/>
</dbReference>
<organism evidence="1 2">
    <name type="scientific">Hyaloperonospora arabidopsidis (strain Emoy2)</name>
    <name type="common">Downy mildew agent</name>
    <name type="synonym">Peronospora arabidopsidis</name>
    <dbReference type="NCBI Taxonomy" id="559515"/>
    <lineage>
        <taxon>Eukaryota</taxon>
        <taxon>Sar</taxon>
        <taxon>Stramenopiles</taxon>
        <taxon>Oomycota</taxon>
        <taxon>Peronosporomycetes</taxon>
        <taxon>Peronosporales</taxon>
        <taxon>Peronosporaceae</taxon>
        <taxon>Hyaloperonospora</taxon>
    </lineage>
</organism>
<reference evidence="2" key="1">
    <citation type="journal article" date="2010" name="Science">
        <title>Signatures of adaptation to obligate biotrophy in the Hyaloperonospora arabidopsidis genome.</title>
        <authorList>
            <person name="Baxter L."/>
            <person name="Tripathy S."/>
            <person name="Ishaque N."/>
            <person name="Boot N."/>
            <person name="Cabral A."/>
            <person name="Kemen E."/>
            <person name="Thines M."/>
            <person name="Ah-Fong A."/>
            <person name="Anderson R."/>
            <person name="Badejoko W."/>
            <person name="Bittner-Eddy P."/>
            <person name="Boore J.L."/>
            <person name="Chibucos M.C."/>
            <person name="Coates M."/>
            <person name="Dehal P."/>
            <person name="Delehaunty K."/>
            <person name="Dong S."/>
            <person name="Downton P."/>
            <person name="Dumas B."/>
            <person name="Fabro G."/>
            <person name="Fronick C."/>
            <person name="Fuerstenberg S.I."/>
            <person name="Fulton L."/>
            <person name="Gaulin E."/>
            <person name="Govers F."/>
            <person name="Hughes L."/>
            <person name="Humphray S."/>
            <person name="Jiang R.H."/>
            <person name="Judelson H."/>
            <person name="Kamoun S."/>
            <person name="Kyung K."/>
            <person name="Meijer H."/>
            <person name="Minx P."/>
            <person name="Morris P."/>
            <person name="Nelson J."/>
            <person name="Phuntumart V."/>
            <person name="Qutob D."/>
            <person name="Rehmany A."/>
            <person name="Rougon-Cardoso A."/>
            <person name="Ryden P."/>
            <person name="Torto-Alalibo T."/>
            <person name="Studholme D."/>
            <person name="Wang Y."/>
            <person name="Win J."/>
            <person name="Wood J."/>
            <person name="Clifton S.W."/>
            <person name="Rogers J."/>
            <person name="Van den Ackerveken G."/>
            <person name="Jones J.D."/>
            <person name="McDowell J.M."/>
            <person name="Beynon J."/>
            <person name="Tyler B.M."/>
        </authorList>
    </citation>
    <scope>NUCLEOTIDE SEQUENCE [LARGE SCALE GENOMIC DNA]</scope>
    <source>
        <strain evidence="2">Emoy2</strain>
    </source>
</reference>
<evidence type="ECO:0000313" key="1">
    <source>
        <dbReference type="EnsemblProtists" id="HpaP810473"/>
    </source>
</evidence>
<dbReference type="Proteomes" id="UP000011713">
    <property type="component" value="Unassembled WGS sequence"/>
</dbReference>
<evidence type="ECO:0000313" key="2">
    <source>
        <dbReference type="Proteomes" id="UP000011713"/>
    </source>
</evidence>
<name>M4BVD1_HYAAE</name>
<reference evidence="1" key="2">
    <citation type="submission" date="2015-06" db="UniProtKB">
        <authorList>
            <consortium name="EnsemblProtists"/>
        </authorList>
    </citation>
    <scope>IDENTIFICATION</scope>
    <source>
        <strain evidence="1">Emoy2</strain>
    </source>
</reference>
<keyword evidence="2" id="KW-1185">Reference proteome</keyword>
<dbReference type="EMBL" id="JH597976">
    <property type="status" value="NOT_ANNOTATED_CDS"/>
    <property type="molecule type" value="Genomic_DNA"/>
</dbReference>
<accession>M4BVD1</accession>
<dbReference type="InParanoid" id="M4BVD1"/>
<dbReference type="AlphaFoldDB" id="M4BVD1"/>
<protein>
    <submittedName>
        <fullName evidence="1">Uncharacterized protein</fullName>
    </submittedName>
</protein>
<proteinExistence type="predicted"/>